<dbReference type="EMBL" id="JADGKB010000077">
    <property type="protein sequence ID" value="KAJ3254823.1"/>
    <property type="molecule type" value="Genomic_DNA"/>
</dbReference>
<dbReference type="Gene3D" id="1.20.1740.10">
    <property type="entry name" value="Amino acid/polyamine transporter I"/>
    <property type="match status" value="1"/>
</dbReference>
<name>A0AAD5UDV3_9FUNG</name>
<dbReference type="PANTHER" id="PTHR43341:SF1">
    <property type="entry name" value="GENERAL AMINO-ACID PERMEASE GAP1"/>
    <property type="match status" value="1"/>
</dbReference>
<keyword evidence="5 7" id="KW-1133">Transmembrane helix</keyword>
<keyword evidence="10" id="KW-1185">Reference proteome</keyword>
<reference evidence="9" key="1">
    <citation type="submission" date="2020-05" db="EMBL/GenBank/DDBJ databases">
        <title>Phylogenomic resolution of chytrid fungi.</title>
        <authorList>
            <person name="Stajich J.E."/>
            <person name="Amses K."/>
            <person name="Simmons R."/>
            <person name="Seto K."/>
            <person name="Myers J."/>
            <person name="Bonds A."/>
            <person name="Quandt C.A."/>
            <person name="Barry K."/>
            <person name="Liu P."/>
            <person name="Grigoriev I."/>
            <person name="Longcore J.E."/>
            <person name="James T.Y."/>
        </authorList>
    </citation>
    <scope>NUCLEOTIDE SEQUENCE</scope>
    <source>
        <strain evidence="9">PLAUS21</strain>
    </source>
</reference>
<dbReference type="InterPro" id="IPR004841">
    <property type="entry name" value="AA-permease/SLC12A_dom"/>
</dbReference>
<dbReference type="FunFam" id="1.20.1740.10:FF:000001">
    <property type="entry name" value="Amino acid permease"/>
    <property type="match status" value="1"/>
</dbReference>
<dbReference type="AlphaFoldDB" id="A0AAD5UDV3"/>
<feature type="transmembrane region" description="Helical" evidence="7">
    <location>
        <begin position="334"/>
        <end position="355"/>
    </location>
</feature>
<evidence type="ECO:0000256" key="7">
    <source>
        <dbReference type="SAM" id="Phobius"/>
    </source>
</evidence>
<evidence type="ECO:0000256" key="6">
    <source>
        <dbReference type="ARBA" id="ARBA00023136"/>
    </source>
</evidence>
<evidence type="ECO:0000259" key="8">
    <source>
        <dbReference type="Pfam" id="PF00324"/>
    </source>
</evidence>
<sequence length="472" mass="50821">MESTPLLQDIEIVSLPRVERQLSSRHIQMIAIGLLTKGLFIASGATISSAGPLGALIGYGIVGIMVYVVMTSLGELATYLPVSGSFTTYASRYVHPALGFSLGWNYWLQWAVSFPSEVNAASMILSFWIPNIPTWISAVVILAFLFTVNCFGAKGFGESEYWLAIVKVLAIILFIIVGIILDLGYVGSEGYLGFKYWDIEGAPIKNGIVGIFNVFLMAFFSFGGTELVGITAGEAKEPEKTIPKAIKNTFWRIRNDDPNLLNASISNDITVAPFTLVFQKAGMSFAAHLMNGVVFTAVLSAGNSALYAASRTLMAMAQEGKAPSIFGKVTKSGVPVYSLIATVGIGCLSFLGIVLGDGLVFTYLISITGVSGILTWISIALIHIRFRGAFKAQSIDLSVLVYQSSFYPAGPIIAILLGIAIICAQGYAAIQSENPAMQFIITFSGVPFFIGLFLYHKLKFNSELVPLDKIIL</sequence>
<dbReference type="Proteomes" id="UP001210925">
    <property type="component" value="Unassembled WGS sequence"/>
</dbReference>
<evidence type="ECO:0000256" key="1">
    <source>
        <dbReference type="ARBA" id="ARBA00004141"/>
    </source>
</evidence>
<feature type="transmembrane region" description="Helical" evidence="7">
    <location>
        <begin position="132"/>
        <end position="152"/>
    </location>
</feature>
<feature type="transmembrane region" description="Helical" evidence="7">
    <location>
        <begin position="93"/>
        <end position="112"/>
    </location>
</feature>
<evidence type="ECO:0000313" key="10">
    <source>
        <dbReference type="Proteomes" id="UP001210925"/>
    </source>
</evidence>
<feature type="transmembrane region" description="Helical" evidence="7">
    <location>
        <begin position="361"/>
        <end position="384"/>
    </location>
</feature>
<dbReference type="GO" id="GO:0016020">
    <property type="term" value="C:membrane"/>
    <property type="evidence" value="ECO:0007669"/>
    <property type="project" value="UniProtKB-SubCell"/>
</dbReference>
<comment type="subcellular location">
    <subcellularLocation>
        <location evidence="1">Membrane</location>
        <topology evidence="1">Multi-pass membrane protein</topology>
    </subcellularLocation>
</comment>
<feature type="transmembrane region" description="Helical" evidence="7">
    <location>
        <begin position="164"/>
        <end position="187"/>
    </location>
</feature>
<feature type="transmembrane region" description="Helical" evidence="7">
    <location>
        <begin position="56"/>
        <end position="81"/>
    </location>
</feature>
<evidence type="ECO:0000313" key="9">
    <source>
        <dbReference type="EMBL" id="KAJ3254823.1"/>
    </source>
</evidence>
<feature type="domain" description="Amino acid permease/ SLC12A" evidence="8">
    <location>
        <begin position="26"/>
        <end position="461"/>
    </location>
</feature>
<evidence type="ECO:0000256" key="5">
    <source>
        <dbReference type="ARBA" id="ARBA00022989"/>
    </source>
</evidence>
<keyword evidence="4" id="KW-0029">Amino-acid transport</keyword>
<dbReference type="Pfam" id="PF00324">
    <property type="entry name" value="AA_permease"/>
    <property type="match status" value="1"/>
</dbReference>
<evidence type="ECO:0000256" key="2">
    <source>
        <dbReference type="ARBA" id="ARBA00022448"/>
    </source>
</evidence>
<proteinExistence type="predicted"/>
<dbReference type="PIRSF" id="PIRSF006060">
    <property type="entry name" value="AA_transporter"/>
    <property type="match status" value="1"/>
</dbReference>
<feature type="transmembrane region" description="Helical" evidence="7">
    <location>
        <begin position="207"/>
        <end position="230"/>
    </location>
</feature>
<feature type="transmembrane region" description="Helical" evidence="7">
    <location>
        <begin position="436"/>
        <end position="455"/>
    </location>
</feature>
<evidence type="ECO:0000256" key="4">
    <source>
        <dbReference type="ARBA" id="ARBA00022970"/>
    </source>
</evidence>
<dbReference type="GO" id="GO:0015171">
    <property type="term" value="F:amino acid transmembrane transporter activity"/>
    <property type="evidence" value="ECO:0007669"/>
    <property type="project" value="TreeGrafter"/>
</dbReference>
<comment type="caution">
    <text evidence="9">The sequence shown here is derived from an EMBL/GenBank/DDBJ whole genome shotgun (WGS) entry which is preliminary data.</text>
</comment>
<feature type="transmembrane region" description="Helical" evidence="7">
    <location>
        <begin position="29"/>
        <end position="50"/>
    </location>
</feature>
<evidence type="ECO:0000256" key="3">
    <source>
        <dbReference type="ARBA" id="ARBA00022692"/>
    </source>
</evidence>
<dbReference type="PANTHER" id="PTHR43341">
    <property type="entry name" value="AMINO ACID PERMEASE"/>
    <property type="match status" value="1"/>
</dbReference>
<keyword evidence="6 7" id="KW-0472">Membrane</keyword>
<protein>
    <recommendedName>
        <fullName evidence="8">Amino acid permease/ SLC12A domain-containing protein</fullName>
    </recommendedName>
</protein>
<dbReference type="InterPro" id="IPR050524">
    <property type="entry name" value="APC_YAT"/>
</dbReference>
<accession>A0AAD5UDV3</accession>
<gene>
    <name evidence="9" type="ORF">HK103_006813</name>
</gene>
<feature type="transmembrane region" description="Helical" evidence="7">
    <location>
        <begin position="405"/>
        <end position="430"/>
    </location>
</feature>
<dbReference type="InterPro" id="IPR004840">
    <property type="entry name" value="Amino_acid_permease_CS"/>
</dbReference>
<keyword evidence="2" id="KW-0813">Transport</keyword>
<keyword evidence="3 7" id="KW-0812">Transmembrane</keyword>
<dbReference type="PROSITE" id="PS00218">
    <property type="entry name" value="AMINO_ACID_PERMEASE_1"/>
    <property type="match status" value="1"/>
</dbReference>
<organism evidence="9 10">
    <name type="scientific">Boothiomyces macroporosus</name>
    <dbReference type="NCBI Taxonomy" id="261099"/>
    <lineage>
        <taxon>Eukaryota</taxon>
        <taxon>Fungi</taxon>
        <taxon>Fungi incertae sedis</taxon>
        <taxon>Chytridiomycota</taxon>
        <taxon>Chytridiomycota incertae sedis</taxon>
        <taxon>Chytridiomycetes</taxon>
        <taxon>Rhizophydiales</taxon>
        <taxon>Terramycetaceae</taxon>
        <taxon>Boothiomyces</taxon>
    </lineage>
</organism>